<proteinExistence type="predicted"/>
<gene>
    <name evidence="1" type="ORF">AMECASPLE_012570</name>
</gene>
<accession>A0ABV0YPC6</accession>
<protein>
    <submittedName>
        <fullName evidence="1">Uncharacterized protein</fullName>
    </submittedName>
</protein>
<keyword evidence="2" id="KW-1185">Reference proteome</keyword>
<reference evidence="1 2" key="1">
    <citation type="submission" date="2021-06" db="EMBL/GenBank/DDBJ databases">
        <authorList>
            <person name="Palmer J.M."/>
        </authorList>
    </citation>
    <scope>NUCLEOTIDE SEQUENCE [LARGE SCALE GENOMIC DNA]</scope>
    <source>
        <strain evidence="1 2">AS_MEX2019</strain>
        <tissue evidence="1">Muscle</tissue>
    </source>
</reference>
<organism evidence="1 2">
    <name type="scientific">Ameca splendens</name>
    <dbReference type="NCBI Taxonomy" id="208324"/>
    <lineage>
        <taxon>Eukaryota</taxon>
        <taxon>Metazoa</taxon>
        <taxon>Chordata</taxon>
        <taxon>Craniata</taxon>
        <taxon>Vertebrata</taxon>
        <taxon>Euteleostomi</taxon>
        <taxon>Actinopterygii</taxon>
        <taxon>Neopterygii</taxon>
        <taxon>Teleostei</taxon>
        <taxon>Neoteleostei</taxon>
        <taxon>Acanthomorphata</taxon>
        <taxon>Ovalentaria</taxon>
        <taxon>Atherinomorphae</taxon>
        <taxon>Cyprinodontiformes</taxon>
        <taxon>Goodeidae</taxon>
        <taxon>Ameca</taxon>
    </lineage>
</organism>
<name>A0ABV0YPC6_9TELE</name>
<dbReference type="EMBL" id="JAHRIP010038415">
    <property type="protein sequence ID" value="MEQ2295291.1"/>
    <property type="molecule type" value="Genomic_DNA"/>
</dbReference>
<comment type="caution">
    <text evidence="1">The sequence shown here is derived from an EMBL/GenBank/DDBJ whole genome shotgun (WGS) entry which is preliminary data.</text>
</comment>
<sequence>MAASINENRKPCVRSPDKHHNEILWFGLQKTFRCTRNPPVISTGADEDLVYTCFMLHTSCNRKCMFLFLNTDKTGHNGLVLSTVTVIKTQRRLHVLYLHA</sequence>
<dbReference type="Proteomes" id="UP001469553">
    <property type="component" value="Unassembled WGS sequence"/>
</dbReference>
<evidence type="ECO:0000313" key="1">
    <source>
        <dbReference type="EMBL" id="MEQ2295291.1"/>
    </source>
</evidence>
<evidence type="ECO:0000313" key="2">
    <source>
        <dbReference type="Proteomes" id="UP001469553"/>
    </source>
</evidence>